<comment type="caution">
    <text evidence="5">The sequence shown here is derived from an EMBL/GenBank/DDBJ whole genome shotgun (WGS) entry which is preliminary data.</text>
</comment>
<dbReference type="SMART" id="SM00342">
    <property type="entry name" value="HTH_ARAC"/>
    <property type="match status" value="1"/>
</dbReference>
<keyword evidence="1" id="KW-0805">Transcription regulation</keyword>
<dbReference type="Gene3D" id="1.10.10.60">
    <property type="entry name" value="Homeodomain-like"/>
    <property type="match status" value="2"/>
</dbReference>
<keyword evidence="6" id="KW-1185">Reference proteome</keyword>
<dbReference type="GO" id="GO:0043565">
    <property type="term" value="F:sequence-specific DNA binding"/>
    <property type="evidence" value="ECO:0007669"/>
    <property type="project" value="InterPro"/>
</dbReference>
<dbReference type="InterPro" id="IPR011256">
    <property type="entry name" value="Reg_factor_effector_dom_sf"/>
</dbReference>
<evidence type="ECO:0000313" key="5">
    <source>
        <dbReference type="EMBL" id="RWU10438.1"/>
    </source>
</evidence>
<protein>
    <submittedName>
        <fullName evidence="5">AraC family transcriptional regulator</fullName>
    </submittedName>
</protein>
<dbReference type="InterPro" id="IPR029442">
    <property type="entry name" value="GyrI-like"/>
</dbReference>
<dbReference type="PANTHER" id="PTHR40055">
    <property type="entry name" value="TRANSCRIPTIONAL REGULATOR YGIV-RELATED"/>
    <property type="match status" value="1"/>
</dbReference>
<feature type="domain" description="HTH araC/xylS-type" evidence="4">
    <location>
        <begin position="16"/>
        <end position="115"/>
    </location>
</feature>
<evidence type="ECO:0000256" key="1">
    <source>
        <dbReference type="ARBA" id="ARBA00023015"/>
    </source>
</evidence>
<dbReference type="PANTHER" id="PTHR40055:SF2">
    <property type="entry name" value="DNA GYRASE INHIBITOR"/>
    <property type="match status" value="1"/>
</dbReference>
<evidence type="ECO:0000256" key="2">
    <source>
        <dbReference type="ARBA" id="ARBA00023125"/>
    </source>
</evidence>
<keyword evidence="2" id="KW-0238">DNA-binding</keyword>
<dbReference type="InterPro" id="IPR009057">
    <property type="entry name" value="Homeodomain-like_sf"/>
</dbReference>
<keyword evidence="3" id="KW-0804">Transcription</keyword>
<dbReference type="RefSeq" id="WP_113645933.1">
    <property type="nucleotide sequence ID" value="NZ_QMHN01000001.1"/>
</dbReference>
<evidence type="ECO:0000313" key="6">
    <source>
        <dbReference type="Proteomes" id="UP000284120"/>
    </source>
</evidence>
<dbReference type="SUPFAM" id="SSF55136">
    <property type="entry name" value="Probable bacterial effector-binding domain"/>
    <property type="match status" value="1"/>
</dbReference>
<dbReference type="Gene3D" id="3.20.80.10">
    <property type="entry name" value="Regulatory factor, effector binding domain"/>
    <property type="match status" value="1"/>
</dbReference>
<dbReference type="InterPro" id="IPR010499">
    <property type="entry name" value="AraC_E-bd"/>
</dbReference>
<name>A0A443Z1M3_9SPHI</name>
<dbReference type="Pfam" id="PF12833">
    <property type="entry name" value="HTH_18"/>
    <property type="match status" value="1"/>
</dbReference>
<dbReference type="PRINTS" id="PR00032">
    <property type="entry name" value="HTHARAC"/>
</dbReference>
<dbReference type="PROSITE" id="PS01124">
    <property type="entry name" value="HTH_ARAC_FAMILY_2"/>
    <property type="match status" value="1"/>
</dbReference>
<dbReference type="SMART" id="SM00871">
    <property type="entry name" value="AraC_E_bind"/>
    <property type="match status" value="1"/>
</dbReference>
<evidence type="ECO:0000259" key="4">
    <source>
        <dbReference type="PROSITE" id="PS01124"/>
    </source>
</evidence>
<dbReference type="Proteomes" id="UP000284120">
    <property type="component" value="Unassembled WGS sequence"/>
</dbReference>
<organism evidence="5 6">
    <name type="scientific">Pedobacter chitinilyticus</name>
    <dbReference type="NCBI Taxonomy" id="2233776"/>
    <lineage>
        <taxon>Bacteria</taxon>
        <taxon>Pseudomonadati</taxon>
        <taxon>Bacteroidota</taxon>
        <taxon>Sphingobacteriia</taxon>
        <taxon>Sphingobacteriales</taxon>
        <taxon>Sphingobacteriaceae</taxon>
        <taxon>Pedobacter</taxon>
    </lineage>
</organism>
<proteinExistence type="predicted"/>
<dbReference type="InterPro" id="IPR018060">
    <property type="entry name" value="HTH_AraC"/>
</dbReference>
<gene>
    <name evidence="5" type="ORF">DPV69_03605</name>
</gene>
<reference evidence="5 6" key="1">
    <citation type="submission" date="2018-06" db="EMBL/GenBank/DDBJ databases">
        <title>Pedobacter endophyticus sp. nov., an endophytic bacterium isolated from a leaf of Triticum aestivum.</title>
        <authorList>
            <person name="Zhang L."/>
        </authorList>
    </citation>
    <scope>NUCLEOTIDE SEQUENCE [LARGE SCALE GENOMIC DNA]</scope>
    <source>
        <strain evidence="5 6">CM134L-2</strain>
    </source>
</reference>
<dbReference type="OrthoDB" id="9816011at2"/>
<dbReference type="InterPro" id="IPR050908">
    <property type="entry name" value="SmbC-like"/>
</dbReference>
<dbReference type="SUPFAM" id="SSF46689">
    <property type="entry name" value="Homeodomain-like"/>
    <property type="match status" value="2"/>
</dbReference>
<dbReference type="InterPro" id="IPR020449">
    <property type="entry name" value="Tscrpt_reg_AraC-type_HTH"/>
</dbReference>
<dbReference type="GO" id="GO:0003700">
    <property type="term" value="F:DNA-binding transcription factor activity"/>
    <property type="evidence" value="ECO:0007669"/>
    <property type="project" value="InterPro"/>
</dbReference>
<dbReference type="EMBL" id="SAYW01000001">
    <property type="protein sequence ID" value="RWU10438.1"/>
    <property type="molecule type" value="Genomic_DNA"/>
</dbReference>
<dbReference type="AlphaFoldDB" id="A0A443Z1M3"/>
<sequence length="306" mass="35472">MNPKNTLQIEYIARIDQVLRFIDENLDLDLSLETLAQVANYSAFHFHRVFKQIAGESLNTYILRKRIEKMAGVLMYRPEISVTELSLQYGFNSNSSFTRAFKKYYGVSPTQFRQQMPSRFSKIRQIESKNRQVDQVFEEYICNINDLKNWIKMNAKIEIKKFAPLKLACVSTIGVQGISNAYQELLKWAVPKNLLGKESTKIITIYHDSFKITAPEKVRMSACISVGEEEKVEGKVHLTTLQPGKCIVGYFEISLADFEKSWSSLFVWMNEKGYQKAEGNPFEIYHNDFREDPNQIAKVDFCIPIR</sequence>
<evidence type="ECO:0000256" key="3">
    <source>
        <dbReference type="ARBA" id="ARBA00023163"/>
    </source>
</evidence>
<accession>A0A443Z1M3</accession>
<dbReference type="Pfam" id="PF06445">
    <property type="entry name" value="GyrI-like"/>
    <property type="match status" value="1"/>
</dbReference>